<comment type="caution">
    <text evidence="2">The sequence shown here is derived from an EMBL/GenBank/DDBJ whole genome shotgun (WGS) entry which is preliminary data.</text>
</comment>
<sequence>MVLSHSFLLLVVAVALLGFVSALHTGKDSYLASTKIEAGPSGLASVRGEEKPLFRSLEAVDNVASNNDQKDEERAINFSFLKNLEKYLPGTEAFKTATAARNAAAKARKAEEIGKKYAVFKLPAEHRDQDIYPAFKKWYAAKESPEGAATGLKALGYSDDVIKDIRERYWSWLQTAHAGTKN</sequence>
<keyword evidence="1" id="KW-0732">Signal</keyword>
<feature type="signal peptide" evidence="1">
    <location>
        <begin position="1"/>
        <end position="22"/>
    </location>
</feature>
<dbReference type="AlphaFoldDB" id="A0A9W6TS85"/>
<proteinExistence type="predicted"/>
<dbReference type="OrthoDB" id="129868at2759"/>
<name>A0A9W6TS85_9STRA</name>
<accession>A0A9W6TS85</accession>
<dbReference type="EMBL" id="BSXW01000325">
    <property type="protein sequence ID" value="GMF18704.1"/>
    <property type="molecule type" value="Genomic_DNA"/>
</dbReference>
<protein>
    <submittedName>
        <fullName evidence="2">Unnamed protein product</fullName>
    </submittedName>
</protein>
<evidence type="ECO:0000313" key="2">
    <source>
        <dbReference type="EMBL" id="GMF18704.1"/>
    </source>
</evidence>
<gene>
    <name evidence="2" type="ORF">Plil01_000703600</name>
</gene>
<keyword evidence="3" id="KW-1185">Reference proteome</keyword>
<evidence type="ECO:0000313" key="3">
    <source>
        <dbReference type="Proteomes" id="UP001165083"/>
    </source>
</evidence>
<evidence type="ECO:0000256" key="1">
    <source>
        <dbReference type="SAM" id="SignalP"/>
    </source>
</evidence>
<dbReference type="Proteomes" id="UP001165083">
    <property type="component" value="Unassembled WGS sequence"/>
</dbReference>
<organism evidence="2 3">
    <name type="scientific">Phytophthora lilii</name>
    <dbReference type="NCBI Taxonomy" id="2077276"/>
    <lineage>
        <taxon>Eukaryota</taxon>
        <taxon>Sar</taxon>
        <taxon>Stramenopiles</taxon>
        <taxon>Oomycota</taxon>
        <taxon>Peronosporomycetes</taxon>
        <taxon>Peronosporales</taxon>
        <taxon>Peronosporaceae</taxon>
        <taxon>Phytophthora</taxon>
    </lineage>
</organism>
<feature type="chain" id="PRO_5040948393" evidence="1">
    <location>
        <begin position="23"/>
        <end position="182"/>
    </location>
</feature>
<reference evidence="2" key="1">
    <citation type="submission" date="2023-04" db="EMBL/GenBank/DDBJ databases">
        <title>Phytophthora lilii NBRC 32176.</title>
        <authorList>
            <person name="Ichikawa N."/>
            <person name="Sato H."/>
            <person name="Tonouchi N."/>
        </authorList>
    </citation>
    <scope>NUCLEOTIDE SEQUENCE</scope>
    <source>
        <strain evidence="2">NBRC 32176</strain>
    </source>
</reference>